<dbReference type="SUPFAM" id="SSF81593">
    <property type="entry name" value="Nucleotidyltransferase substrate binding subunit/domain"/>
    <property type="match status" value="1"/>
</dbReference>
<gene>
    <name evidence="1" type="ORF">E7272_02455</name>
</gene>
<dbReference type="InterPro" id="IPR010235">
    <property type="entry name" value="HepT"/>
</dbReference>
<dbReference type="EMBL" id="SVER01000004">
    <property type="protein sequence ID" value="MBE5918683.1"/>
    <property type="molecule type" value="Genomic_DNA"/>
</dbReference>
<proteinExistence type="predicted"/>
<reference evidence="1" key="1">
    <citation type="submission" date="2019-04" db="EMBL/GenBank/DDBJ databases">
        <title>Evolution of Biomass-Degrading Anaerobic Consortia Revealed by Metagenomics.</title>
        <authorList>
            <person name="Peng X."/>
        </authorList>
    </citation>
    <scope>NUCLEOTIDE SEQUENCE</scope>
    <source>
        <strain evidence="1">SIG311</strain>
    </source>
</reference>
<evidence type="ECO:0000313" key="1">
    <source>
        <dbReference type="EMBL" id="MBE5918683.1"/>
    </source>
</evidence>
<organism evidence="1 2">
    <name type="scientific">Pseudobutyrivibrio ruminis</name>
    <dbReference type="NCBI Taxonomy" id="46206"/>
    <lineage>
        <taxon>Bacteria</taxon>
        <taxon>Bacillati</taxon>
        <taxon>Bacillota</taxon>
        <taxon>Clostridia</taxon>
        <taxon>Lachnospirales</taxon>
        <taxon>Lachnospiraceae</taxon>
        <taxon>Pseudobutyrivibrio</taxon>
    </lineage>
</organism>
<comment type="caution">
    <text evidence="1">The sequence shown here is derived from an EMBL/GenBank/DDBJ whole genome shotgun (WGS) entry which is preliminary data.</text>
</comment>
<dbReference type="AlphaFoldDB" id="A0A927UAP7"/>
<dbReference type="Pfam" id="PF08780">
    <property type="entry name" value="NTase_sub_bind"/>
    <property type="match status" value="1"/>
</dbReference>
<dbReference type="Proteomes" id="UP000766246">
    <property type="component" value="Unassembled WGS sequence"/>
</dbReference>
<dbReference type="Gene3D" id="1.20.120.330">
    <property type="entry name" value="Nucleotidyltransferases domain 2"/>
    <property type="match status" value="1"/>
</dbReference>
<dbReference type="NCBIfam" id="TIGR01987">
    <property type="entry name" value="HI0074"/>
    <property type="match status" value="1"/>
</dbReference>
<evidence type="ECO:0000313" key="2">
    <source>
        <dbReference type="Proteomes" id="UP000766246"/>
    </source>
</evidence>
<accession>A0A927UAP7</accession>
<protein>
    <submittedName>
        <fullName evidence="1">Toxin-antitoxin system antitoxin subunit</fullName>
    </submittedName>
</protein>
<name>A0A927UAP7_9FIRM</name>
<sequence>MESKYFNRYKSLCKSLANLKESRDANIYDKFVLPATVQNYNLTFDLAWKVLKELVTNEFGLTDFAAGSPRETLKSAYSVGLIKDDRWMDMLRVRNTLAHDYDGQVALRYFEDIVGDYYVLLETMVRDVEQYYTKE</sequence>